<dbReference type="EMBL" id="HACG01050690">
    <property type="protein sequence ID" value="CEK97555.1"/>
    <property type="molecule type" value="Transcribed_RNA"/>
</dbReference>
<protein>
    <submittedName>
        <fullName evidence="1">Uncharacterized protein</fullName>
    </submittedName>
</protein>
<dbReference type="AlphaFoldDB" id="A0A0B7BZG2"/>
<gene>
    <name evidence="1" type="primary">ORF216169</name>
</gene>
<accession>A0A0B7BZG2</accession>
<sequence>HHSTIQTKAYTQVNAYLRQPPLYKNININGMRIMWGMSMMAQIERVIGRVTTVVTLPKGEE</sequence>
<name>A0A0B7BZG2_9EUPU</name>
<organism evidence="1">
    <name type="scientific">Arion vulgaris</name>
    <dbReference type="NCBI Taxonomy" id="1028688"/>
    <lineage>
        <taxon>Eukaryota</taxon>
        <taxon>Metazoa</taxon>
        <taxon>Spiralia</taxon>
        <taxon>Lophotrochozoa</taxon>
        <taxon>Mollusca</taxon>
        <taxon>Gastropoda</taxon>
        <taxon>Heterobranchia</taxon>
        <taxon>Euthyneura</taxon>
        <taxon>Panpulmonata</taxon>
        <taxon>Eupulmonata</taxon>
        <taxon>Stylommatophora</taxon>
        <taxon>Helicina</taxon>
        <taxon>Arionoidea</taxon>
        <taxon>Arionidae</taxon>
        <taxon>Arion</taxon>
    </lineage>
</organism>
<feature type="non-terminal residue" evidence="1">
    <location>
        <position position="1"/>
    </location>
</feature>
<reference evidence="1" key="1">
    <citation type="submission" date="2014-12" db="EMBL/GenBank/DDBJ databases">
        <title>Insight into the proteome of Arion vulgaris.</title>
        <authorList>
            <person name="Aradska J."/>
            <person name="Bulat T."/>
            <person name="Smidak R."/>
            <person name="Sarate P."/>
            <person name="Gangsoo J."/>
            <person name="Sialana F."/>
            <person name="Bilban M."/>
            <person name="Lubec G."/>
        </authorList>
    </citation>
    <scope>NUCLEOTIDE SEQUENCE</scope>
    <source>
        <tissue evidence="1">Skin</tissue>
    </source>
</reference>
<evidence type="ECO:0000313" key="1">
    <source>
        <dbReference type="EMBL" id="CEK97555.1"/>
    </source>
</evidence>
<proteinExistence type="predicted"/>